<dbReference type="AlphaFoldDB" id="A0A9W6GIQ1"/>
<dbReference type="Pfam" id="PF01070">
    <property type="entry name" value="FMN_dh"/>
    <property type="match status" value="2"/>
</dbReference>
<evidence type="ECO:0000256" key="1">
    <source>
        <dbReference type="ARBA" id="ARBA00001917"/>
    </source>
</evidence>
<dbReference type="PANTHER" id="PTHR10578:SF107">
    <property type="entry name" value="2-HYDROXYACID OXIDASE 1"/>
    <property type="match status" value="1"/>
</dbReference>
<dbReference type="InterPro" id="IPR000262">
    <property type="entry name" value="FMN-dep_DH"/>
</dbReference>
<evidence type="ECO:0000256" key="6">
    <source>
        <dbReference type="PIRSR" id="PIRSR000138-1"/>
    </source>
</evidence>
<dbReference type="GO" id="GO:0010181">
    <property type="term" value="F:FMN binding"/>
    <property type="evidence" value="ECO:0007669"/>
    <property type="project" value="InterPro"/>
</dbReference>
<proteinExistence type="inferred from homology"/>
<accession>A0A9W6GIQ1</accession>
<reference evidence="9" key="1">
    <citation type="submission" date="2022-12" db="EMBL/GenBank/DDBJ databases">
        <title>Reference genome sequencing for broad-spectrum identification of bacterial and archaeal isolates by mass spectrometry.</title>
        <authorList>
            <person name="Sekiguchi Y."/>
            <person name="Tourlousse D.M."/>
        </authorList>
    </citation>
    <scope>NUCLEOTIDE SEQUENCE</scope>
    <source>
        <strain evidence="9">10succ1</strain>
    </source>
</reference>
<dbReference type="RefSeq" id="WP_281834719.1">
    <property type="nucleotide sequence ID" value="NZ_BSDY01000005.1"/>
</dbReference>
<protein>
    <submittedName>
        <fullName evidence="9">Alpha-hydroxy-acid oxidizing enzyme</fullName>
    </submittedName>
</protein>
<feature type="domain" description="FMN hydroxy acid dehydrogenase" evidence="8">
    <location>
        <begin position="37"/>
        <end position="338"/>
    </location>
</feature>
<feature type="active site" description="Proton acceptor" evidence="6">
    <location>
        <position position="236"/>
    </location>
</feature>
<feature type="binding site" evidence="7">
    <location>
        <begin position="267"/>
        <end position="271"/>
    </location>
    <ligand>
        <name>FMN</name>
        <dbReference type="ChEBI" id="CHEBI:58210"/>
    </ligand>
</feature>
<comment type="similarity">
    <text evidence="5">Belongs to the FMN-dependent alpha-hydroxy acid dehydrogenase family.</text>
</comment>
<feature type="binding site" evidence="7">
    <location>
        <begin position="290"/>
        <end position="291"/>
    </location>
    <ligand>
        <name>FMN</name>
        <dbReference type="ChEBI" id="CHEBI:58210"/>
    </ligand>
</feature>
<evidence type="ECO:0000256" key="2">
    <source>
        <dbReference type="ARBA" id="ARBA00022630"/>
    </source>
</evidence>
<dbReference type="PANTHER" id="PTHR10578">
    <property type="entry name" value="S -2-HYDROXY-ACID OXIDASE-RELATED"/>
    <property type="match status" value="1"/>
</dbReference>
<dbReference type="EMBL" id="BSDY01000005">
    <property type="protein sequence ID" value="GLI55913.1"/>
    <property type="molecule type" value="Genomic_DNA"/>
</dbReference>
<keyword evidence="4" id="KW-0560">Oxidoreductase</keyword>
<evidence type="ECO:0000256" key="3">
    <source>
        <dbReference type="ARBA" id="ARBA00022643"/>
    </source>
</evidence>
<keyword evidence="3 7" id="KW-0288">FMN</keyword>
<feature type="binding site" evidence="7">
    <location>
        <position position="234"/>
    </location>
    <ligand>
        <name>FMN</name>
        <dbReference type="ChEBI" id="CHEBI:58210"/>
    </ligand>
</feature>
<evidence type="ECO:0000313" key="9">
    <source>
        <dbReference type="EMBL" id="GLI55913.1"/>
    </source>
</evidence>
<evidence type="ECO:0000256" key="4">
    <source>
        <dbReference type="ARBA" id="ARBA00023002"/>
    </source>
</evidence>
<keyword evidence="10" id="KW-1185">Reference proteome</keyword>
<dbReference type="Gene3D" id="3.20.20.70">
    <property type="entry name" value="Aldolase class I"/>
    <property type="match status" value="1"/>
</dbReference>
<evidence type="ECO:0000256" key="5">
    <source>
        <dbReference type="ARBA" id="ARBA00024042"/>
    </source>
</evidence>
<comment type="caution">
    <text evidence="9">The sequence shown here is derived from an EMBL/GenBank/DDBJ whole genome shotgun (WGS) entry which is preliminary data.</text>
</comment>
<evidence type="ECO:0000256" key="7">
    <source>
        <dbReference type="PIRSR" id="PIRSR000138-2"/>
    </source>
</evidence>
<dbReference type="CDD" id="cd02809">
    <property type="entry name" value="alpha_hydroxyacid_oxid_FMN"/>
    <property type="match status" value="1"/>
</dbReference>
<dbReference type="SUPFAM" id="SSF51395">
    <property type="entry name" value="FMN-linked oxidoreductases"/>
    <property type="match status" value="1"/>
</dbReference>
<organism evidence="9 10">
    <name type="scientific">Propionigenium maris DSM 9537</name>
    <dbReference type="NCBI Taxonomy" id="1123000"/>
    <lineage>
        <taxon>Bacteria</taxon>
        <taxon>Fusobacteriati</taxon>
        <taxon>Fusobacteriota</taxon>
        <taxon>Fusobacteriia</taxon>
        <taxon>Fusobacteriales</taxon>
        <taxon>Fusobacteriaceae</taxon>
        <taxon>Propionigenium</taxon>
    </lineage>
</organism>
<keyword evidence="2 7" id="KW-0285">Flavoprotein</keyword>
<comment type="cofactor">
    <cofactor evidence="1">
        <name>FMN</name>
        <dbReference type="ChEBI" id="CHEBI:58210"/>
    </cofactor>
</comment>
<feature type="binding site" evidence="7">
    <location>
        <position position="239"/>
    </location>
    <ligand>
        <name>glyoxylate</name>
        <dbReference type="ChEBI" id="CHEBI:36655"/>
    </ligand>
</feature>
<dbReference type="PROSITE" id="PS51349">
    <property type="entry name" value="FMN_HYDROXY_ACID_DH_2"/>
    <property type="match status" value="1"/>
</dbReference>
<gene>
    <name evidence="9" type="ORF">PM10SUCC1_14270</name>
</gene>
<dbReference type="InterPro" id="IPR013785">
    <property type="entry name" value="Aldolase_TIM"/>
</dbReference>
<sequence>MDLKDVKKVAREKMKGFCNVCRECNGVWCAGMVPGMGGAGSAHSFKHAYEELKRVKLVMKTIHSATDPNTEFPIFGESLSMPVITAPITGTKFNMGGGVSEEEYASDVVHGSIEAGTIAMIGDTGDATCFEYGLKAVREAKGRGIAIIKPRENSEVIKRIRMAEEAGCIAVGMDIDGAGLVTMKLFGQPVGPKSIEDIKELVASTELPFIVKGILSVDEARACVEAGVSAIVVSNHGGRVLNNTLAPVEVLEEIVEAVGDKITVLSDGCIREGGDVLKYLALGARGVLVGRPVIWGSIGGRQEGVKLTLETLKNQLYQNMILTGCSDASSISRDRVKY</sequence>
<dbReference type="PIRSF" id="PIRSF000138">
    <property type="entry name" value="Al-hdrx_acd_dh"/>
    <property type="match status" value="1"/>
</dbReference>
<evidence type="ECO:0000313" key="10">
    <source>
        <dbReference type="Proteomes" id="UP001144471"/>
    </source>
</evidence>
<feature type="binding site" evidence="7">
    <location>
        <position position="212"/>
    </location>
    <ligand>
        <name>FMN</name>
        <dbReference type="ChEBI" id="CHEBI:58210"/>
    </ligand>
</feature>
<dbReference type="InterPro" id="IPR037396">
    <property type="entry name" value="FMN_HAD"/>
</dbReference>
<dbReference type="InterPro" id="IPR012133">
    <property type="entry name" value="Alpha-hydoxy_acid_DH_FMN"/>
</dbReference>
<dbReference type="GO" id="GO:0016491">
    <property type="term" value="F:oxidoreductase activity"/>
    <property type="evidence" value="ECO:0007669"/>
    <property type="project" value="UniProtKB-KW"/>
</dbReference>
<name>A0A9W6GIQ1_9FUSO</name>
<dbReference type="Proteomes" id="UP001144471">
    <property type="component" value="Unassembled WGS sequence"/>
</dbReference>
<evidence type="ECO:0000259" key="8">
    <source>
        <dbReference type="PROSITE" id="PS51349"/>
    </source>
</evidence>
<feature type="binding site" evidence="7">
    <location>
        <position position="236"/>
    </location>
    <ligand>
        <name>FMN</name>
        <dbReference type="ChEBI" id="CHEBI:58210"/>
    </ligand>
</feature>